<evidence type="ECO:0000313" key="4">
    <source>
        <dbReference type="EMBL" id="NSC27082.1"/>
    </source>
</evidence>
<dbReference type="Proteomes" id="UP001193670">
    <property type="component" value="Unassembled WGS sequence"/>
</dbReference>
<keyword evidence="1" id="KW-0812">Transmembrane</keyword>
<organism evidence="2 8">
    <name type="scientific">Agathobacter rectalis</name>
    <dbReference type="NCBI Taxonomy" id="39491"/>
    <lineage>
        <taxon>Bacteria</taxon>
        <taxon>Bacillati</taxon>
        <taxon>Bacillota</taxon>
        <taxon>Clostridia</taxon>
        <taxon>Lachnospirales</taxon>
        <taxon>Lachnospiraceae</taxon>
        <taxon>Agathobacter</taxon>
    </lineage>
</organism>
<dbReference type="Proteomes" id="UP000286181">
    <property type="component" value="Unassembled WGS sequence"/>
</dbReference>
<dbReference type="Proteomes" id="UP000049472">
    <property type="component" value="Unassembled WGS sequence"/>
</dbReference>
<evidence type="ECO:0000313" key="12">
    <source>
        <dbReference type="Proteomes" id="UP000465607"/>
    </source>
</evidence>
<accession>A0A0M6WR09</accession>
<protein>
    <submittedName>
        <fullName evidence="2">Uncharacterized protein</fullName>
    </submittedName>
</protein>
<dbReference type="EMBL" id="QROF01000006">
    <property type="protein sequence ID" value="RHL04376.1"/>
    <property type="molecule type" value="Genomic_DNA"/>
</dbReference>
<reference evidence="8" key="2">
    <citation type="submission" date="2015-05" db="EMBL/GenBank/DDBJ databases">
        <authorList>
            <consortium name="Pathogen Informatics"/>
        </authorList>
    </citation>
    <scope>NUCLEOTIDE SEQUENCE [LARGE SCALE GENOMIC DNA]</scope>
    <source>
        <strain evidence="8">T1-815</strain>
    </source>
</reference>
<feature type="transmembrane region" description="Helical" evidence="1">
    <location>
        <begin position="88"/>
        <end position="108"/>
    </location>
</feature>
<evidence type="ECO:0000313" key="6">
    <source>
        <dbReference type="EMBL" id="RHD98176.1"/>
    </source>
</evidence>
<reference evidence="9 10" key="3">
    <citation type="submission" date="2018-08" db="EMBL/GenBank/DDBJ databases">
        <title>A genome reference for cultivated species of the human gut microbiota.</title>
        <authorList>
            <person name="Zou Y."/>
            <person name="Xue W."/>
            <person name="Luo G."/>
        </authorList>
    </citation>
    <scope>NUCLEOTIDE SEQUENCE [LARGE SCALE GENOMIC DNA]</scope>
    <source>
        <strain evidence="7 10">AF39-14AC</strain>
        <strain evidence="6 9">AM30-13AC</strain>
        <strain evidence="5 11">AM44-1AT</strain>
    </source>
</reference>
<keyword evidence="1" id="KW-0472">Membrane</keyword>
<evidence type="ECO:0000313" key="2">
    <source>
        <dbReference type="EMBL" id="CRL38815.1"/>
    </source>
</evidence>
<dbReference type="EMBL" id="QSFB01000008">
    <property type="protein sequence ID" value="RHA14148.1"/>
    <property type="molecule type" value="Genomic_DNA"/>
</dbReference>
<evidence type="ECO:0000313" key="10">
    <source>
        <dbReference type="Proteomes" id="UP000286181"/>
    </source>
</evidence>
<gene>
    <name evidence="7" type="ORF">DW038_08045</name>
    <name evidence="6" type="ORF">DW775_01440</name>
    <name evidence="5" type="ORF">DW948_07600</name>
    <name evidence="4" type="ORF">G4319_06950</name>
    <name evidence="3" type="ORF">GKE44_08370</name>
    <name evidence="2" type="ORF">T1815_19081</name>
</gene>
<dbReference type="Proteomes" id="UP000286341">
    <property type="component" value="Unassembled WGS sequence"/>
</dbReference>
<dbReference type="Proteomes" id="UP000465607">
    <property type="component" value="Unassembled WGS sequence"/>
</dbReference>
<dbReference type="EMBL" id="WKQV01000009">
    <property type="protein sequence ID" value="MSD27169.1"/>
    <property type="molecule type" value="Genomic_DNA"/>
</dbReference>
<reference evidence="4" key="6">
    <citation type="submission" date="2020-02" db="EMBL/GenBank/DDBJ databases">
        <authorList>
            <person name="Littmann E."/>
            <person name="Sorbara M."/>
        </authorList>
    </citation>
    <scope>NUCLEOTIDE SEQUENCE</scope>
    <source>
        <strain evidence="4">MSK.17.79</strain>
    </source>
</reference>
<evidence type="ECO:0000313" key="7">
    <source>
        <dbReference type="EMBL" id="RHL04376.1"/>
    </source>
</evidence>
<evidence type="ECO:0000313" key="5">
    <source>
        <dbReference type="EMBL" id="RHA14148.1"/>
    </source>
</evidence>
<evidence type="ECO:0000313" key="11">
    <source>
        <dbReference type="Proteomes" id="UP000286341"/>
    </source>
</evidence>
<dbReference type="AlphaFoldDB" id="A0A0M6WR09"/>
<dbReference type="EMBL" id="CVRQ01000022">
    <property type="protein sequence ID" value="CRL38815.1"/>
    <property type="molecule type" value="Genomic_DNA"/>
</dbReference>
<evidence type="ECO:0000313" key="9">
    <source>
        <dbReference type="Proteomes" id="UP000284835"/>
    </source>
</evidence>
<proteinExistence type="predicted"/>
<reference evidence="2" key="1">
    <citation type="submission" date="2015-05" db="EMBL/GenBank/DDBJ databases">
        <authorList>
            <person name="Wang D.B."/>
            <person name="Wang M."/>
        </authorList>
    </citation>
    <scope>NUCLEOTIDE SEQUENCE [LARGE SCALE GENOMIC DNA]</scope>
    <source>
        <strain evidence="2">T1-815</strain>
    </source>
</reference>
<evidence type="ECO:0000313" key="3">
    <source>
        <dbReference type="EMBL" id="MSD27169.1"/>
    </source>
</evidence>
<feature type="transmembrane region" description="Helical" evidence="1">
    <location>
        <begin position="21"/>
        <end position="43"/>
    </location>
</feature>
<reference evidence="3 12" key="4">
    <citation type="journal article" date="2019" name="Nat. Med.">
        <title>A library of human gut bacterial isolates paired with longitudinal multiomics data enables mechanistic microbiome research.</title>
        <authorList>
            <person name="Poyet M."/>
            <person name="Groussin M."/>
            <person name="Gibbons S.M."/>
            <person name="Avila-Pacheco J."/>
            <person name="Jiang X."/>
            <person name="Kearney S.M."/>
            <person name="Perrotta A.R."/>
            <person name="Berdy B."/>
            <person name="Zhao S."/>
            <person name="Lieberman T.D."/>
            <person name="Swanson P.K."/>
            <person name="Smith M."/>
            <person name="Roesemann S."/>
            <person name="Alexander J.E."/>
            <person name="Rich S.A."/>
            <person name="Livny J."/>
            <person name="Vlamakis H."/>
            <person name="Clish C."/>
            <person name="Bullock K."/>
            <person name="Deik A."/>
            <person name="Scott J."/>
            <person name="Pierce K.A."/>
            <person name="Xavier R.J."/>
            <person name="Alm E.J."/>
        </authorList>
    </citation>
    <scope>NUCLEOTIDE SEQUENCE [LARGE SCALE GENOMIC DNA]</scope>
    <source>
        <strain evidence="3 12">BIOML-A5</strain>
    </source>
</reference>
<name>A0A0M6WR09_9FIRM</name>
<dbReference type="EMBL" id="JAAILW010000010">
    <property type="protein sequence ID" value="NSC27082.1"/>
    <property type="molecule type" value="Genomic_DNA"/>
</dbReference>
<reference evidence="4" key="5">
    <citation type="journal article" date="2020" name="Cell Host Microbe">
        <title>Functional and Genomic Variation between Human-Derived Isolates of Lachnospiraceae Reveals Inter- and Intra-Species Diversity.</title>
        <authorList>
            <person name="Sorbara M.T."/>
            <person name="Littmann E.R."/>
            <person name="Fontana E."/>
            <person name="Moody T.U."/>
            <person name="Kohout C.E."/>
            <person name="Gjonbalaj M."/>
            <person name="Eaton V."/>
            <person name="Seok R."/>
            <person name="Leiner I.M."/>
            <person name="Pamer E.G."/>
        </authorList>
    </citation>
    <scope>NUCLEOTIDE SEQUENCE</scope>
    <source>
        <strain evidence="4">MSK.17.79</strain>
    </source>
</reference>
<evidence type="ECO:0000313" key="8">
    <source>
        <dbReference type="Proteomes" id="UP000049472"/>
    </source>
</evidence>
<keyword evidence="1" id="KW-1133">Transmembrane helix</keyword>
<keyword evidence="8" id="KW-1185">Reference proteome</keyword>
<feature type="transmembrane region" description="Helical" evidence="1">
    <location>
        <begin position="55"/>
        <end position="76"/>
    </location>
</feature>
<evidence type="ECO:0000256" key="1">
    <source>
        <dbReference type="SAM" id="Phobius"/>
    </source>
</evidence>
<sequence>MLGRRKRNRYKFTEKKQSKRGIAALVVAILIEIVYIVFLNAAFRGDGNLSMYYGSAGILMLGISLADFGFAIRSLFDEESFMTFPRLAVFFALIAVLSWGGTYAAGFII</sequence>
<dbReference type="EMBL" id="QSJS01000001">
    <property type="protein sequence ID" value="RHD98176.1"/>
    <property type="molecule type" value="Genomic_DNA"/>
</dbReference>
<dbReference type="RefSeq" id="WP_022292465.1">
    <property type="nucleotide sequence ID" value="NZ_CP100127.1"/>
</dbReference>
<dbReference type="Proteomes" id="UP000284835">
    <property type="component" value="Unassembled WGS sequence"/>
</dbReference>